<dbReference type="Proteomes" id="UP000215441">
    <property type="component" value="Unassembled WGS sequence"/>
</dbReference>
<organism evidence="3 4">
    <name type="scientific">Acidovorax kalamii</name>
    <dbReference type="NCBI Taxonomy" id="2004485"/>
    <lineage>
        <taxon>Bacteria</taxon>
        <taxon>Pseudomonadati</taxon>
        <taxon>Pseudomonadota</taxon>
        <taxon>Betaproteobacteria</taxon>
        <taxon>Burkholderiales</taxon>
        <taxon>Comamonadaceae</taxon>
        <taxon>Acidovorax</taxon>
    </lineage>
</organism>
<evidence type="ECO:0000259" key="1">
    <source>
        <dbReference type="Pfam" id="PF09828"/>
    </source>
</evidence>
<gene>
    <name evidence="3" type="ORF">CBY09_02610</name>
</gene>
<name>A0A235ERY4_9BURK</name>
<feature type="domain" description="ChrB N-terminal" evidence="2">
    <location>
        <begin position="17"/>
        <end position="101"/>
    </location>
</feature>
<dbReference type="InterPro" id="IPR018634">
    <property type="entry name" value="ChrB_C"/>
</dbReference>
<accession>A0A235ERY4</accession>
<comment type="caution">
    <text evidence="3">The sequence shown here is derived from an EMBL/GenBank/DDBJ whole genome shotgun (WGS) entry which is preliminary data.</text>
</comment>
<dbReference type="Pfam" id="PF20229">
    <property type="entry name" value="ChrB_N"/>
    <property type="match status" value="1"/>
</dbReference>
<evidence type="ECO:0000313" key="4">
    <source>
        <dbReference type="Proteomes" id="UP000215441"/>
    </source>
</evidence>
<dbReference type="Pfam" id="PF09828">
    <property type="entry name" value="ChrB_C"/>
    <property type="match status" value="1"/>
</dbReference>
<evidence type="ECO:0000313" key="3">
    <source>
        <dbReference type="EMBL" id="OYD51782.1"/>
    </source>
</evidence>
<dbReference type="EMBL" id="NOIG01000003">
    <property type="protein sequence ID" value="OYD51782.1"/>
    <property type="molecule type" value="Genomic_DNA"/>
</dbReference>
<dbReference type="InterPro" id="IPR046858">
    <property type="entry name" value="ChrB_N"/>
</dbReference>
<reference evidence="3 4" key="1">
    <citation type="submission" date="2017-07" db="EMBL/GenBank/DDBJ databases">
        <title>Acidovorax KNDSW TSA 6 genome sequence and assembly.</title>
        <authorList>
            <person name="Mayilraj S."/>
        </authorList>
    </citation>
    <scope>NUCLEOTIDE SEQUENCE [LARGE SCALE GENOMIC DNA]</scope>
    <source>
        <strain evidence="3 4">KNDSW-TSA6</strain>
    </source>
</reference>
<dbReference type="AlphaFoldDB" id="A0A235ERY4"/>
<evidence type="ECO:0000259" key="2">
    <source>
        <dbReference type="Pfam" id="PF20229"/>
    </source>
</evidence>
<proteinExistence type="predicted"/>
<protein>
    <submittedName>
        <fullName evidence="3">Chromate resistance protein</fullName>
    </submittedName>
</protein>
<feature type="domain" description="ChrB C-terminal" evidence="1">
    <location>
        <begin position="178"/>
        <end position="305"/>
    </location>
</feature>
<dbReference type="OrthoDB" id="6605953at2"/>
<sequence length="322" mass="35015">MWSALIMTLPTQPNAVRLRVWRNLKALGCAALRDGAYLLPQEHAGLLAPIAAEVREHGGTAMVLTLTANDTTQRQEIEALFDRTEAFTQWRDTATTFQSELPQLTETDARRRLRSIADALQALHRTDYYPGAAAAQADADLTSLRQALDACFSRGEPAALPAHGIPRLDAAQFQNQRWATRARPWVDRLASAWLIRRFIDPGAQWVWLTDPASAPADVLGFDYDGARFTHVGALVTFEVLIASFGLETDPRLQRLARAVHYLDAGGMPVPEAAGLEAVLAGLREVHADDDTLTQVAAQVFDALYAVPPPSPPSPSTVPGAAP</sequence>
<keyword evidence="4" id="KW-1185">Reference proteome</keyword>